<gene>
    <name evidence="4" type="ORF">BDY21DRAFT_424661</name>
</gene>
<proteinExistence type="predicted"/>
<evidence type="ECO:0000256" key="2">
    <source>
        <dbReference type="SAM" id="Phobius"/>
    </source>
</evidence>
<protein>
    <recommendedName>
        <fullName evidence="3">DUF6594 domain-containing protein</fullName>
    </recommendedName>
</protein>
<keyword evidence="2" id="KW-1133">Transmembrane helix</keyword>
<keyword evidence="2" id="KW-0472">Membrane</keyword>
<dbReference type="PANTHER" id="PTHR34502">
    <property type="entry name" value="DUF6594 DOMAIN-CONTAINING PROTEIN-RELATED"/>
    <property type="match status" value="1"/>
</dbReference>
<sequence length="387" mass="43705">MDRCETTEAYGPSPPQRAPNVAPTWGIEDTRTVAHQSAQTRSPHTAQKNPPTNWETYSSQVQFIPNSGSVPPPPNSFDSSGLAFGNRFVPGSSSFGAGHTNTEKILKGAWRTKGYPAFATFMGSSDDTFAVRRFAKLHARSILLLQNEIVVLERQLRDMDEKIYQNESDPEKANQSSLLNDKKHHPVRITLLWQLTSMLERYDKMVLRYSMLKSRPKAQKSTIRNLQGWLHNNEHAIEKSEAEFFTEKGDDLIELVPGAKSMLRRVFERLPTFKQWFRYREPRPGNYDFEYEPDGVIYFSNGCIEIFTFVIIMGMGLGMLLGPAWWLQKASSPDTRLFIISAFVPLFAVLLLLALPTPKPFETLAATAAYAAVLMVFMQLGVADSET</sequence>
<dbReference type="AlphaFoldDB" id="A0A6A6NNB1"/>
<dbReference type="EMBL" id="MU001699">
    <property type="protein sequence ID" value="KAF2453250.1"/>
    <property type="molecule type" value="Genomic_DNA"/>
</dbReference>
<reference evidence="4" key="1">
    <citation type="journal article" date="2020" name="Stud. Mycol.">
        <title>101 Dothideomycetes genomes: a test case for predicting lifestyles and emergence of pathogens.</title>
        <authorList>
            <person name="Haridas S."/>
            <person name="Albert R."/>
            <person name="Binder M."/>
            <person name="Bloem J."/>
            <person name="Labutti K."/>
            <person name="Salamov A."/>
            <person name="Andreopoulos B."/>
            <person name="Baker S."/>
            <person name="Barry K."/>
            <person name="Bills G."/>
            <person name="Bluhm B."/>
            <person name="Cannon C."/>
            <person name="Castanera R."/>
            <person name="Culley D."/>
            <person name="Daum C."/>
            <person name="Ezra D."/>
            <person name="Gonzalez J."/>
            <person name="Henrissat B."/>
            <person name="Kuo A."/>
            <person name="Liang C."/>
            <person name="Lipzen A."/>
            <person name="Lutzoni F."/>
            <person name="Magnuson J."/>
            <person name="Mondo S."/>
            <person name="Nolan M."/>
            <person name="Ohm R."/>
            <person name="Pangilinan J."/>
            <person name="Park H.-J."/>
            <person name="Ramirez L."/>
            <person name="Alfaro M."/>
            <person name="Sun H."/>
            <person name="Tritt A."/>
            <person name="Yoshinaga Y."/>
            <person name="Zwiers L.-H."/>
            <person name="Turgeon B."/>
            <person name="Goodwin S."/>
            <person name="Spatafora J."/>
            <person name="Crous P."/>
            <person name="Grigoriev I."/>
        </authorList>
    </citation>
    <scope>NUCLEOTIDE SEQUENCE</scope>
    <source>
        <strain evidence="4">ATCC 16933</strain>
    </source>
</reference>
<keyword evidence="2" id="KW-0812">Transmembrane</keyword>
<name>A0A6A6NNB1_9PEZI</name>
<evidence type="ECO:0000313" key="4">
    <source>
        <dbReference type="EMBL" id="KAF2453250.1"/>
    </source>
</evidence>
<feature type="region of interest" description="Disordered" evidence="1">
    <location>
        <begin position="1"/>
        <end position="54"/>
    </location>
</feature>
<dbReference type="OrthoDB" id="5416037at2759"/>
<feature type="transmembrane region" description="Helical" evidence="2">
    <location>
        <begin position="337"/>
        <end position="357"/>
    </location>
</feature>
<evidence type="ECO:0000313" key="5">
    <source>
        <dbReference type="Proteomes" id="UP000799766"/>
    </source>
</evidence>
<feature type="domain" description="DUF6594" evidence="3">
    <location>
        <begin position="115"/>
        <end position="375"/>
    </location>
</feature>
<feature type="transmembrane region" description="Helical" evidence="2">
    <location>
        <begin position="363"/>
        <end position="383"/>
    </location>
</feature>
<evidence type="ECO:0000259" key="3">
    <source>
        <dbReference type="Pfam" id="PF20237"/>
    </source>
</evidence>
<evidence type="ECO:0000256" key="1">
    <source>
        <dbReference type="SAM" id="MobiDB-lite"/>
    </source>
</evidence>
<keyword evidence="5" id="KW-1185">Reference proteome</keyword>
<feature type="transmembrane region" description="Helical" evidence="2">
    <location>
        <begin position="306"/>
        <end position="325"/>
    </location>
</feature>
<organism evidence="4 5">
    <name type="scientific">Lineolata rhizophorae</name>
    <dbReference type="NCBI Taxonomy" id="578093"/>
    <lineage>
        <taxon>Eukaryota</taxon>
        <taxon>Fungi</taxon>
        <taxon>Dikarya</taxon>
        <taxon>Ascomycota</taxon>
        <taxon>Pezizomycotina</taxon>
        <taxon>Dothideomycetes</taxon>
        <taxon>Dothideomycetes incertae sedis</taxon>
        <taxon>Lineolatales</taxon>
        <taxon>Lineolataceae</taxon>
        <taxon>Lineolata</taxon>
    </lineage>
</organism>
<dbReference type="InterPro" id="IPR046529">
    <property type="entry name" value="DUF6594"/>
</dbReference>
<accession>A0A6A6NNB1</accession>
<feature type="compositionally biased region" description="Polar residues" evidence="1">
    <location>
        <begin position="33"/>
        <end position="54"/>
    </location>
</feature>
<dbReference type="PANTHER" id="PTHR34502:SF4">
    <property type="entry name" value="DUF6594 DOMAIN-CONTAINING PROTEIN"/>
    <property type="match status" value="1"/>
</dbReference>
<dbReference type="Proteomes" id="UP000799766">
    <property type="component" value="Unassembled WGS sequence"/>
</dbReference>
<dbReference type="Pfam" id="PF20237">
    <property type="entry name" value="DUF6594"/>
    <property type="match status" value="1"/>
</dbReference>